<comment type="function">
    <text evidence="1">May play a role in microtubule-mediated transport or vesicle function.</text>
</comment>
<dbReference type="Pfam" id="PF00005">
    <property type="entry name" value="ABC_tran"/>
    <property type="match status" value="2"/>
</dbReference>
<dbReference type="EMBL" id="CCAG010001330">
    <property type="status" value="NOT_ANNOTATED_CDS"/>
    <property type="molecule type" value="Genomic_DNA"/>
</dbReference>
<keyword evidence="16" id="KW-0732">Signal</keyword>
<feature type="transmembrane region" description="Helical" evidence="15">
    <location>
        <begin position="592"/>
        <end position="616"/>
    </location>
</feature>
<keyword evidence="12 15" id="KW-0472">Membrane</keyword>
<dbReference type="Pfam" id="PF12698">
    <property type="entry name" value="ABC2_membrane_3"/>
    <property type="match status" value="2"/>
</dbReference>
<feature type="domain" description="ABC transmembrane type-2" evidence="18">
    <location>
        <begin position="478"/>
        <end position="707"/>
    </location>
</feature>
<dbReference type="GO" id="GO:0016887">
    <property type="term" value="F:ATP hydrolysis activity"/>
    <property type="evidence" value="ECO:0007669"/>
    <property type="project" value="InterPro"/>
</dbReference>
<dbReference type="InterPro" id="IPR017871">
    <property type="entry name" value="ABC_transporter-like_CS"/>
</dbReference>
<evidence type="ECO:0000256" key="16">
    <source>
        <dbReference type="SAM" id="SignalP"/>
    </source>
</evidence>
<dbReference type="InterPro" id="IPR003439">
    <property type="entry name" value="ABC_transporter-like_ATP-bd"/>
</dbReference>
<dbReference type="PANTHER" id="PTHR10170:SF10">
    <property type="entry name" value="HUNTINGTIN"/>
    <property type="match status" value="1"/>
</dbReference>
<keyword evidence="20" id="KW-1185">Reference proteome</keyword>
<comment type="similarity">
    <text evidence="6">Belongs to the ABC transporter superfamily. ABCF family. EF3 subfamily.</text>
</comment>
<dbReference type="InterPro" id="IPR048413">
    <property type="entry name" value="Htt_C-HEAT_rpt"/>
</dbReference>
<dbReference type="SUPFAM" id="SSF48371">
    <property type="entry name" value="ARM repeat"/>
    <property type="match status" value="2"/>
</dbReference>
<evidence type="ECO:0000259" key="18">
    <source>
        <dbReference type="PROSITE" id="PS51012"/>
    </source>
</evidence>
<comment type="subcellular location">
    <subcellularLocation>
        <location evidence="4">Cytoplasm</location>
    </subcellularLocation>
    <subcellularLocation>
        <location evidence="3">Membrane</location>
        <topology evidence="3">Multi-pass membrane protein</topology>
    </subcellularLocation>
    <subcellularLocation>
        <location evidence="2">Nucleus</location>
    </subcellularLocation>
</comment>
<evidence type="ECO:0000256" key="2">
    <source>
        <dbReference type="ARBA" id="ARBA00004123"/>
    </source>
</evidence>
<evidence type="ECO:0000256" key="3">
    <source>
        <dbReference type="ARBA" id="ARBA00004141"/>
    </source>
</evidence>
<feature type="transmembrane region" description="Helical" evidence="15">
    <location>
        <begin position="683"/>
        <end position="704"/>
    </location>
</feature>
<dbReference type="InterPro" id="IPR048411">
    <property type="entry name" value="Htt_N_HEAT_rpt-1"/>
</dbReference>
<evidence type="ECO:0000256" key="8">
    <source>
        <dbReference type="ARBA" id="ARBA00022692"/>
    </source>
</evidence>
<protein>
    <submittedName>
        <fullName evidence="19">Uncharacterized protein</fullName>
    </submittedName>
</protein>
<dbReference type="InterPro" id="IPR013525">
    <property type="entry name" value="ABC2_TM"/>
</dbReference>
<keyword evidence="7" id="KW-0963">Cytoplasm</keyword>
<keyword evidence="13" id="KW-0539">Nucleus</keyword>
<feature type="transmembrane region" description="Helical" evidence="15">
    <location>
        <begin position="331"/>
        <end position="353"/>
    </location>
</feature>
<feature type="transmembrane region" description="Helical" evidence="15">
    <location>
        <begin position="622"/>
        <end position="642"/>
    </location>
</feature>
<evidence type="ECO:0000256" key="14">
    <source>
        <dbReference type="SAM" id="MobiDB-lite"/>
    </source>
</evidence>
<dbReference type="Pfam" id="PF20927">
    <property type="entry name" value="Htt_C-HEAT"/>
    <property type="match status" value="1"/>
</dbReference>
<dbReference type="Gene3D" id="1.25.10.10">
    <property type="entry name" value="Leucine-rich Repeat Variant"/>
    <property type="match status" value="1"/>
</dbReference>
<dbReference type="Pfam" id="PF20926">
    <property type="entry name" value="Htt_N-HEAT_1"/>
    <property type="match status" value="1"/>
</dbReference>
<feature type="compositionally biased region" description="Basic and acidic residues" evidence="14">
    <location>
        <begin position="2497"/>
        <end position="2507"/>
    </location>
</feature>
<dbReference type="PANTHER" id="PTHR10170">
    <property type="entry name" value="HUNTINGTON DISEASE PROTEIN"/>
    <property type="match status" value="1"/>
</dbReference>
<dbReference type="Proteomes" id="UP000092444">
    <property type="component" value="Unassembled WGS sequence"/>
</dbReference>
<dbReference type="GO" id="GO:0005737">
    <property type="term" value="C:cytoplasm"/>
    <property type="evidence" value="ECO:0007669"/>
    <property type="project" value="UniProtKB-SubCell"/>
</dbReference>
<dbReference type="SMART" id="SM00382">
    <property type="entry name" value="AAA"/>
    <property type="match status" value="2"/>
</dbReference>
<feature type="region of interest" description="Disordered" evidence="14">
    <location>
        <begin position="2472"/>
        <end position="2507"/>
    </location>
</feature>
<evidence type="ECO:0000256" key="13">
    <source>
        <dbReference type="ARBA" id="ARBA00023242"/>
    </source>
</evidence>
<accession>A0A1B0FI69</accession>
<dbReference type="STRING" id="37546.A0A1B0FI69"/>
<comment type="similarity">
    <text evidence="5">Belongs to the huntingtin family.</text>
</comment>
<dbReference type="GO" id="GO:0016020">
    <property type="term" value="C:membrane"/>
    <property type="evidence" value="ECO:0007669"/>
    <property type="project" value="UniProtKB-SubCell"/>
</dbReference>
<reference evidence="19" key="1">
    <citation type="submission" date="2020-05" db="UniProtKB">
        <authorList>
            <consortium name="EnsemblMetazoa"/>
        </authorList>
    </citation>
    <scope>IDENTIFICATION</scope>
    <source>
        <strain evidence="19">Yale</strain>
    </source>
</reference>
<evidence type="ECO:0000256" key="10">
    <source>
        <dbReference type="ARBA" id="ARBA00022840"/>
    </source>
</evidence>
<feature type="compositionally biased region" description="Basic and acidic residues" evidence="14">
    <location>
        <begin position="2600"/>
        <end position="2618"/>
    </location>
</feature>
<dbReference type="PROSITE" id="PS51012">
    <property type="entry name" value="ABC_TM2"/>
    <property type="match status" value="2"/>
</dbReference>
<feature type="chain" id="PRO_5008407575" evidence="16">
    <location>
        <begin position="19"/>
        <end position="5205"/>
    </location>
</feature>
<dbReference type="PROSITE" id="PS50893">
    <property type="entry name" value="ABC_TRANSPORTER_2"/>
    <property type="match status" value="2"/>
</dbReference>
<feature type="region of interest" description="Disordered" evidence="14">
    <location>
        <begin position="2037"/>
        <end position="2057"/>
    </location>
</feature>
<feature type="transmembrane region" description="Helical" evidence="15">
    <location>
        <begin position="1367"/>
        <end position="1387"/>
    </location>
</feature>
<evidence type="ECO:0000256" key="11">
    <source>
        <dbReference type="ARBA" id="ARBA00022989"/>
    </source>
</evidence>
<feature type="region of interest" description="Disordered" evidence="14">
    <location>
        <begin position="4122"/>
        <end position="4142"/>
    </location>
</feature>
<dbReference type="GO" id="GO:0005634">
    <property type="term" value="C:nucleus"/>
    <property type="evidence" value="ECO:0007669"/>
    <property type="project" value="UniProtKB-SubCell"/>
</dbReference>
<feature type="transmembrane region" description="Helical" evidence="15">
    <location>
        <begin position="1258"/>
        <end position="1282"/>
    </location>
</feature>
<evidence type="ECO:0000256" key="12">
    <source>
        <dbReference type="ARBA" id="ARBA00023136"/>
    </source>
</evidence>
<feature type="transmembrane region" description="Helical" evidence="15">
    <location>
        <begin position="557"/>
        <end position="585"/>
    </location>
</feature>
<evidence type="ECO:0000313" key="19">
    <source>
        <dbReference type="EnsemblMetazoa" id="GMOY003477-PA"/>
    </source>
</evidence>
<evidence type="ECO:0000259" key="17">
    <source>
        <dbReference type="PROSITE" id="PS50893"/>
    </source>
</evidence>
<feature type="domain" description="ABC transporter" evidence="17">
    <location>
        <begin position="741"/>
        <end position="976"/>
    </location>
</feature>
<feature type="transmembrane region" description="Helical" evidence="15">
    <location>
        <begin position="513"/>
        <end position="537"/>
    </location>
</feature>
<dbReference type="InterPro" id="IPR028426">
    <property type="entry name" value="Huntingtin_fam"/>
</dbReference>
<dbReference type="PROSITE" id="PS00211">
    <property type="entry name" value="ABC_TRANSPORTER_1"/>
    <property type="match status" value="2"/>
</dbReference>
<dbReference type="InterPro" id="IPR027417">
    <property type="entry name" value="P-loop_NTPase"/>
</dbReference>
<sequence>MICMSLLILICSYGLLGASGCGKTTLLSCIVGRRRLEAGEIFVLGGKPGSRQSGVPGKRVGYMPQEIALYEEFTIRETMLYFGWIFAMSTREIEERLQFLLNFLDLPSSKRLVKNLSGGQQRRVSFAVALLHDPELLILDEPTVGVDPLLRQSIWNHLVHITKSGQKTVIITTHYIEEARQAHTIGLMRSGRLLAEDSPSALLSAYKCNSLEEVFLKLSRLQSNKIIMAQVQFNNNISFHAMGFGSKIDTPSSSREGGVVGLNFQSKENLIESTGSVFTLMQEPYDPPPPSKRPKEEKNVEEWYQKVSKLTSSGKIRALITKNLLRMWRNVGVILFIFVLPVIQVILFCLAIGRDPTNLNLAIVNGEMNDTETCQWNDGCHFTNLGCRYLSHLNKTVIKNFYADVEEAKDAVRKGNAWGAIYITENFTDAFTARAALGRDADDETIDQSEIKVWLDMSNQQVGVMLNRDIQFAFRDFAMILLEQCGNNPKLGDLPIQFKEPIYGTMEPRFTDFVAPGVIITIVFFLAVALTSSALIIERTEGLFDRSWVAGVTPGEILFSHIVTQFIVMCGQTALVLIFMLCVFGVENKGNLAWVILLTLLQGLCGMCFGFFISSVCDLERTAIQLALGSFYPTLLLSGVIWPIEGMPLVLRYISYCLPLTLATSSLRSILTRGWGMMATQVYMGFLSTLAWILGFLIMTLVAMRSRQAPDKLNEMKDQAGVPDAPKTYDDEWEIDSQAAVSIHQAYKAFGKKTKHPVIVLNNLSMKVAKGTIYGLLGASGCGKTTLLSCIVGRRRLDSGEIYVLGGVPGSRRSGVPGKRVGYMPQETALYDGFTIRETLLYFGWIYGMRRKTIEERLKTLLKFLDLPSGKRLVKNLSGGQQRRVSFAVALLHNPELLILDEPTVGVDPLLRQNIWNHLTAITKTSNQTIIITTHYIEEAKQAHMIGLMRSGRLLAEDSPDALLTVYKCNNLEEVFLKLSRLQSIKILMAQQEFSEMNEPKASRKLRKSGLKPLGKVQSQASSGSIYSVLQELYDPPPRSRKRVTRKEYCTKINIFGKLRALILKNLLHMWRSPGQLFFMVLLPVVQVILFCLAIGHNPRDLNVAIVNEEADMRDTEVCDWDDGCRFTKLGCRYLSHLNKTVIKIFYTDLEEAKNEVVEGRAWGALYIKKEFTEAFKTRSFLGHFADDEDLEKSEIHVWLDMSNQQVGLMLYRDIQLAFRDFAIVLLEQCGENPKLGDLPIKFEEPIYGSMSPTFTDFVAPGVIITVVFFLAVALTSSALIVERVEGLYDRSLVAGVTVFEILLSHILTQLMVMGLQTALVLVFMLKVFGLQSKGSLIILTALTLLQSLCGMCFGFSISAVCDVERTATQMALGSFYPILLLSGVMWPLEGMVMPLRMFAYGLPLTLATAALRSVLTRGWGITVMEVYLGFAKVIDQLRNTECSQEEKIACFQRIAECITAPSMATQLNYATYISKATNVLLLFCEDLDSIIRMSAEENLNKIFRVLERTRVNRILMDLYGEIKRNGNQRSLRICLKIFAYYAQNIREHHIRWYAQNLLPCMQVIAKRKETQLQETLSEFVVKFGKYVQQGLTDSETCKLFEIFIFNVSSDCPVKRRSSAQNCINLIENARNKKLMGEYALNKIMDLLLTDQQNTTIVGALGFLRQLIPTIVRTFVDERWNDSDSSHSFSKSSEDLNSEEFYQILEIYDYCLYLVRSSSTQNHTIINASLEVINAILQCTNGSTSNDDSQQKNIGVLLRHIIVDKRLQHTVVLKKPNTLKNQILNLYNSEEENCSSSFNSPARASYHAVISGDSPKDLTKGSAMRLSSNIAWRTEMAKQQQVEHEQEREGQLSYKRHTARSVSECVDIDYVDEEAQDDDDDFTTLSEINETQQHTHSSLANMDLTTTNSTALSLDSTIDDNSNDAISGHCEERTYSRSLLVNFSDEKSNQLCNIDTDSVNSIEFKANISRGLVVEGINQAVAADDGYVNERNKRKNDGIILSANKSSSSNSSTDAFQTFFNNINAASESVSKLFRHSSKHRSPTATDTVSLTSTATSDSKRLESDIEVIDVSSPDTSKTLPTPSTARLDEFDNTEVLYNKAKDFESYKEFTMENTPLKRSIRNPFLANDSSLKDSSSCVEPPMPVDIGSMYDQSLIFYTARLISARFLLTGSLYSRHNDSNVRVSIKSISLNVLSQCVRLNPEILQIPLKFMPSEIITECVTKTSEDKDRCVKSNIEQDCEHLSASDSGGNTLDGTDFIRRSSFSSQLNVLKTEAKEIALLEIKDDHFGKSSNDFNFNSMIAKSADPVLLKSSKEEYDERKSVESKRKILSTSNIDGLDQFSNVDKDTIPIIIPPKPPKRVKSLRKSKIIENAREFSDNIKWKTDDTQCLSNMLYLYNHHDPILRAGIQSIIGNYLLSNQVGLVVDMKINLQYLLAILCAGLEDEIHTVVIQALNTFDKIFPYVMSKYAKSPSRQCNRQQSKEDGQKPNKNVGCQENSKKKPKTGEDYHCSCCCYCFSCVSDAEMTLPDFFQASSEKSIFRHFADNDEVISMLLKAFQLQSKFKCSMSSSYAQVSSAIETEMLVNEKRTTTAVISIGDTGADRNASHENNAEELKSEQQKASNSSFVHCRSGLLVISPKLLLNKLRLCHNNKYWLVQTKYAEVISNLNFSAMRTYYGSGYNSFGDDFDNADYICYLKNSFMDELLQLIGDDDVRVREQAAKCLCHFIVQNAKQDRLHNVINSQSEHSSIPFTTTTTTATPTATTTTTTFAYNINFQLLANFFDYSIFNDMAPSLRYIFDNNLMFTKPTTTVISHNSMENHLHREYSEEILSTILYRMTNKLMSLQDKNTQYGIIYAIKILLKHFTLTDFANVWFEFNFMEIFTKFSQYNYSTALDLTCQSDLIDVSSKLIVGCVIFNPDVQQYRDSNLCLLKHTMKIINIYYHLFTNQKPLIMAKGQKMDLFSNTKELAITQSIGYFGSEYIYMKLYQNLKSAYDNYRITINEEAGSKLISLLKSSLNSLNACIEMLPHDGNKYVGVSGVNNGSNGGGGLAKNAPDANTVLPAATNALAAVPGLKLIEEALQYLAKVINYAPEECIACLRQLLKYLFARNYGNRQQGSKQQPNLQQHEQKRGHYLAFTKSYFTAKTKGLQNIIREDVESHQTKTTTTATFEIKQPPPLLSSLTWGCARSVDSSKCGNDGSNNMPYNYLLLVELFASGYEFRTWKSENEVEFSKHIKFFEPIVIYCLTLFLKSNGRVQASILDLLTLLLDLNVTYNILDAKNVIYDHVIKSLDIIENGIARNGQIVIGPMIRFLIKLSSKTERNVISMPKIISITNNLLANCNIRETAIEALKTLAYELFLIATNNPKNALRNIASNDCILRTTHQATSEAKKQTNSLTFVTGNLLSHSDNNSSITSSRNNKELDTQKEVVLGMLEKFIESVDCQQVLSLLLLIEQLQQQQYRQQLQHQHSDTDSVESKFSLMREADVLKQQMSCLPNPDVVCGMICQAICANRLRIRDWRDFCLADVFFKNNFKHLLSNSKDFMALLKFVIEVDVANFSDLSYATIILSNVILKTEEIYLVNHIKLYLKNHPAAIEKLRQRQNQHQQLTTAEHLLSSRCLLDIDNDKPSTSSAAAAVAQTYVSSNISEINYFATVLCGLLEDCLTILTSQQQTPLTFSRHFAAQYTHLAANFVHTLHKICFSSHLDNVLYTNMCSVLTTGESKFLNIYYNLLILNISQGTPASVLNANSSFSLMSSSSPSTFLILAHMNEYDDAVDSMLSLQIELFQLFSTLKLLDPLTLLERLQFDDICSSVRRALLQKLCSQYSMIPIKWNLQQAKQLLNVNFLNILIVDQFELICHWCEVDEEFCSLFQNSLLESLKALNKVSERLCKGDSCSVTCRVKFLKILSKLHQLMTTTTTLSSLSSSSSTSSATRTLATSLNRPLQMQIERLARRLINISGLHDKNAIYDCFVHLLEEGEKGDPDESEQLQFVILNDLENSYYIRDCDNSPLGAVPNIIDEEWICNQLIKFSTRTNYDTEQIVKVLLEIQTENKLQMIFNDNNFDVKRVLREAISSSLQAMLASFRNNCVQHNPHINYMQLNPLARISVTALMLGLGRQMKITSRRQPPTKQNNESQQQMEHNKRATVISECEADTLKSECDASKRDAAVSVCLFEALIALIENIKQIEIVALIYVETKFIDKFVNEHLLRPDYLATLLHFIEWCCNYIQALLSGHSSGSGNSSSRCLPTLTFEQRHQVTVLLRCLDVLLHQKFIWRALNQPEKVKALHEGASGNGGGDADSCIGYGLTKCEQNTIICSLLDVVVCAATLLLENTAFYKKYKNALRSEASSKQNFDNETWLAAVYAPKAIFVGKLIETEIGKQFLASANIEFVGGFCNDNKFKDFNYNVDYIPLQTILSIGVSTLKTHLFYTIAVTPFEIVQEQLKNEFSLGKERMSMPTSMSPTKTSHSYQRDEAPAINRSLPVIPIESLSDVDILRSFVKRLSIFGFTTRHQFEEYFMTFLLLINKVYEENMVDQQEQFQIRSTCLEAIMELLITYKTFPIVGNKLLLYHHTTRWSRINCDSISFKKLHKVQLMISGSNVFYHPNLERNLLNDIVIGTHNFWVNQYDLNFIWHRMESSSAQHNPLDEGDGSFAFEEEFAARKSSNTSVRLDGKTANVAYRNFQYFTTHSGIDFKSSTQLIFDVLMQLIEHNHILILPNLVKFMEICEDRDQIKQISKKAAYLQSHIPMDDTVSHQHLIYLLCKTNAMLIPTLAEVQHLEILLKSYLKSSHVFIRCATLCGVLSLLECCHKTNTSIGKLSDELDLLKQLSVNYIDKYGVLSERSGEQCILKNLFLIIFLLISSSIQCSDVHTKLVWTLNYCLMEWVWKLDSQFNTSAQVEMAVGKLLKESNNEQIYVCVLHGLERMIVLNNRNCNSVDGQNQLLSSVEKLALELAKVENEKFSIPALKLLVSCIYIGSLKQLENTELSNGIVHDDPEIIVQQTDKVDVLLQCIKTATRETAWIYGQILCQIIRDLVPPKEILTKVIKELLAINHPHSDVIAMIVFQVFRSAIDSSFLQQLQDWLTCSLPTFLSLNEPKAVWSLTVVLLSASINPHLMKLFPLVLNYGVRTVTRTNVAVAAAATTTTHGFADDEVTAKLGHHEIGMFVTSAQDFYMKLSKEQKQRFREAFKEFHHIKVYNKMLQSL</sequence>
<feature type="domain" description="ABC transporter" evidence="17">
    <location>
        <begin position="1"/>
        <end position="215"/>
    </location>
</feature>
<dbReference type="InterPro" id="IPR003593">
    <property type="entry name" value="AAA+_ATPase"/>
</dbReference>
<keyword evidence="11 15" id="KW-1133">Transmembrane helix</keyword>
<dbReference type="EnsemblMetazoa" id="GMOY003477-RA">
    <property type="protein sequence ID" value="GMOY003477-PA"/>
    <property type="gene ID" value="GMOY003477"/>
</dbReference>
<feature type="domain" description="ABC transmembrane type-2" evidence="18">
    <location>
        <begin position="1223"/>
        <end position="1446"/>
    </location>
</feature>
<dbReference type="GO" id="GO:0140359">
    <property type="term" value="F:ABC-type transporter activity"/>
    <property type="evidence" value="ECO:0007669"/>
    <property type="project" value="InterPro"/>
</dbReference>
<evidence type="ECO:0000256" key="9">
    <source>
        <dbReference type="ARBA" id="ARBA00022741"/>
    </source>
</evidence>
<dbReference type="InterPro" id="IPR016024">
    <property type="entry name" value="ARM-type_fold"/>
</dbReference>
<dbReference type="GO" id="GO:0005524">
    <property type="term" value="F:ATP binding"/>
    <property type="evidence" value="ECO:0007669"/>
    <property type="project" value="UniProtKB-KW"/>
</dbReference>
<name>A0A1B0FI69_GLOMM</name>
<dbReference type="PhylomeDB" id="A0A1B0FI69"/>
<keyword evidence="8 15" id="KW-0812">Transmembrane</keyword>
<feature type="transmembrane region" description="Helical" evidence="15">
    <location>
        <begin position="649"/>
        <end position="671"/>
    </location>
</feature>
<feature type="signal peptide" evidence="16">
    <location>
        <begin position="1"/>
        <end position="18"/>
    </location>
</feature>
<dbReference type="SUPFAM" id="SSF52540">
    <property type="entry name" value="P-loop containing nucleoside triphosphate hydrolases"/>
    <property type="match status" value="2"/>
</dbReference>
<dbReference type="VEuPathDB" id="VectorBase:GMOY003477"/>
<proteinExistence type="inferred from homology"/>
<evidence type="ECO:0000256" key="4">
    <source>
        <dbReference type="ARBA" id="ARBA00004496"/>
    </source>
</evidence>
<feature type="transmembrane region" description="Helical" evidence="15">
    <location>
        <begin position="1077"/>
        <end position="1096"/>
    </location>
</feature>
<dbReference type="Pfam" id="PF12372">
    <property type="entry name" value="Htt_N-HEAT"/>
    <property type="match status" value="2"/>
</dbReference>
<evidence type="ECO:0000256" key="1">
    <source>
        <dbReference type="ARBA" id="ARBA00002907"/>
    </source>
</evidence>
<feature type="compositionally biased region" description="Polar residues" evidence="14">
    <location>
        <begin position="2043"/>
        <end position="2057"/>
    </location>
</feature>
<dbReference type="InterPro" id="IPR024613">
    <property type="entry name" value="Huntingtin_N_HEAT_rpt-2"/>
</dbReference>
<evidence type="ECO:0000256" key="6">
    <source>
        <dbReference type="ARBA" id="ARBA00011054"/>
    </source>
</evidence>
<dbReference type="CDD" id="cd03230">
    <property type="entry name" value="ABC_DR_subfamily_A"/>
    <property type="match status" value="1"/>
</dbReference>
<dbReference type="InterPro" id="IPR011989">
    <property type="entry name" value="ARM-like"/>
</dbReference>
<feature type="region of interest" description="Disordered" evidence="14">
    <location>
        <begin position="2599"/>
        <end position="2619"/>
    </location>
</feature>
<dbReference type="Gene3D" id="3.40.50.300">
    <property type="entry name" value="P-loop containing nucleotide triphosphate hydrolases"/>
    <property type="match status" value="2"/>
</dbReference>
<keyword evidence="10" id="KW-0067">ATP-binding</keyword>
<feature type="compositionally biased region" description="Polar residues" evidence="14">
    <location>
        <begin position="4122"/>
        <end position="4139"/>
    </location>
</feature>
<evidence type="ECO:0000256" key="5">
    <source>
        <dbReference type="ARBA" id="ARBA00007153"/>
    </source>
</evidence>
<evidence type="ECO:0000313" key="20">
    <source>
        <dbReference type="Proteomes" id="UP000092444"/>
    </source>
</evidence>
<evidence type="ECO:0000256" key="15">
    <source>
        <dbReference type="SAM" id="Phobius"/>
    </source>
</evidence>
<keyword evidence="9" id="KW-0547">Nucleotide-binding</keyword>
<dbReference type="InterPro" id="IPR047817">
    <property type="entry name" value="ABC2_TM_bact-type"/>
</dbReference>
<feature type="transmembrane region" description="Helical" evidence="15">
    <location>
        <begin position="1302"/>
        <end position="1325"/>
    </location>
</feature>
<evidence type="ECO:0000256" key="7">
    <source>
        <dbReference type="ARBA" id="ARBA00022490"/>
    </source>
</evidence>
<feature type="transmembrane region" description="Helical" evidence="15">
    <location>
        <begin position="1337"/>
        <end position="1361"/>
    </location>
</feature>
<organism evidence="19 20">
    <name type="scientific">Glossina morsitans morsitans</name>
    <name type="common">Savannah tsetse fly</name>
    <dbReference type="NCBI Taxonomy" id="37546"/>
    <lineage>
        <taxon>Eukaryota</taxon>
        <taxon>Metazoa</taxon>
        <taxon>Ecdysozoa</taxon>
        <taxon>Arthropoda</taxon>
        <taxon>Hexapoda</taxon>
        <taxon>Insecta</taxon>
        <taxon>Pterygota</taxon>
        <taxon>Neoptera</taxon>
        <taxon>Endopterygota</taxon>
        <taxon>Diptera</taxon>
        <taxon>Brachycera</taxon>
        <taxon>Muscomorpha</taxon>
        <taxon>Hippoboscoidea</taxon>
        <taxon>Glossinidae</taxon>
        <taxon>Glossina</taxon>
    </lineage>
</organism>